<keyword evidence="2" id="KW-1185">Reference proteome</keyword>
<organism evidence="1 2">
    <name type="scientific">Bartonella elizabethae Re6043vi</name>
    <dbReference type="NCBI Taxonomy" id="1094554"/>
    <lineage>
        <taxon>Bacteria</taxon>
        <taxon>Pseudomonadati</taxon>
        <taxon>Pseudomonadota</taxon>
        <taxon>Alphaproteobacteria</taxon>
        <taxon>Hyphomicrobiales</taxon>
        <taxon>Bartonellaceae</taxon>
        <taxon>Bartonella</taxon>
    </lineage>
</organism>
<evidence type="ECO:0000313" key="1">
    <source>
        <dbReference type="EMBL" id="EJF84081.1"/>
    </source>
</evidence>
<dbReference type="EMBL" id="AILW01000003">
    <property type="protein sequence ID" value="EJF84081.1"/>
    <property type="molecule type" value="Genomic_DNA"/>
</dbReference>
<dbReference type="Proteomes" id="UP000008942">
    <property type="component" value="Unassembled WGS sequence"/>
</dbReference>
<proteinExistence type="predicted"/>
<reference evidence="1 2" key="1">
    <citation type="submission" date="2012-03" db="EMBL/GenBank/DDBJ databases">
        <title>The Genome Sequence of Bartonella elizabethae Re6043vi.</title>
        <authorList>
            <consortium name="The Broad Institute Genome Sequencing Platform"/>
            <consortium name="The Broad Institute Genome Sequencing Center for Infectious Disease"/>
            <person name="Feldgarden M."/>
            <person name="Kirby J."/>
            <person name="Kosoy M."/>
            <person name="Birtles R."/>
            <person name="Probert W.S."/>
            <person name="Chiaraviglio L."/>
            <person name="Young S.K."/>
            <person name="Zeng Q."/>
            <person name="Gargeya S."/>
            <person name="Fitzgerald M."/>
            <person name="Haas B."/>
            <person name="Abouelleil A."/>
            <person name="Alvarado L."/>
            <person name="Arachchi H.M."/>
            <person name="Berlin A."/>
            <person name="Chapman S.B."/>
            <person name="Gearin G."/>
            <person name="Goldberg J."/>
            <person name="Griggs A."/>
            <person name="Gujja S."/>
            <person name="Hansen M."/>
            <person name="Heiman D."/>
            <person name="Howarth C."/>
            <person name="Larimer J."/>
            <person name="Lui A."/>
            <person name="MacDonald P.J.P."/>
            <person name="McCowen C."/>
            <person name="Montmayeur A."/>
            <person name="Murphy C."/>
            <person name="Neiman D."/>
            <person name="Pearson M."/>
            <person name="Priest M."/>
            <person name="Roberts A."/>
            <person name="Saif S."/>
            <person name="Shea T."/>
            <person name="Sisk P."/>
            <person name="Stolte C."/>
            <person name="Sykes S."/>
            <person name="Wortman J."/>
            <person name="Nusbaum C."/>
            <person name="Birren B."/>
        </authorList>
    </citation>
    <scope>NUCLEOTIDE SEQUENCE [LARGE SCALE GENOMIC DNA]</scope>
    <source>
        <strain evidence="1 2">Re6043vi</strain>
    </source>
</reference>
<evidence type="ECO:0000313" key="2">
    <source>
        <dbReference type="Proteomes" id="UP000008942"/>
    </source>
</evidence>
<name>A0ABP2QPV3_BAREL</name>
<comment type="caution">
    <text evidence="1">The sequence shown here is derived from an EMBL/GenBank/DDBJ whole genome shotgun (WGS) entry which is preliminary data.</text>
</comment>
<gene>
    <name evidence="1" type="ORF">MCU_00749</name>
</gene>
<accession>A0ABP2QPV3</accession>
<sequence>MTVLIGKKYLLTETFVSLAIIFSSVKEKFNEMNNSCYR</sequence>
<protein>
    <submittedName>
        <fullName evidence="1">Uncharacterized protein</fullName>
    </submittedName>
</protein>